<keyword evidence="2" id="KW-1185">Reference proteome</keyword>
<evidence type="ECO:0000313" key="2">
    <source>
        <dbReference type="Proteomes" id="UP000199087"/>
    </source>
</evidence>
<reference evidence="2" key="1">
    <citation type="submission" date="2015-05" db="EMBL/GenBank/DDBJ databases">
        <authorList>
            <person name="Urmite Genomes"/>
        </authorList>
    </citation>
    <scope>NUCLEOTIDE SEQUENCE [LARGE SCALE GENOMIC DNA]</scope>
    <source>
        <strain evidence="2">LF1</strain>
    </source>
</reference>
<protein>
    <submittedName>
        <fullName evidence="1">YhaI protein</fullName>
    </submittedName>
</protein>
<dbReference type="InterPro" id="IPR035945">
    <property type="entry name" value="YhaI-like_sf"/>
</dbReference>
<sequence>MNEQQILKRIQLLEYHQKLIVMLLNNPNLEFYKLIIENRISEQETQKFYSLCDKLSKKMEEQKAEGFVYFYPLFDEFLDSLPLNFFIKELIHSCLKQQLYEPLFKEFVKYL</sequence>
<evidence type="ECO:0000313" key="1">
    <source>
        <dbReference type="EMBL" id="CRK83542.1"/>
    </source>
</evidence>
<organism evidence="1 2">
    <name type="scientific">Neobacillus massiliamazoniensis</name>
    <dbReference type="NCBI Taxonomy" id="1499688"/>
    <lineage>
        <taxon>Bacteria</taxon>
        <taxon>Bacillati</taxon>
        <taxon>Bacillota</taxon>
        <taxon>Bacilli</taxon>
        <taxon>Bacillales</taxon>
        <taxon>Bacillaceae</taxon>
        <taxon>Neobacillus</taxon>
    </lineage>
</organism>
<dbReference type="Gene3D" id="1.10.3750.10">
    <property type="entry name" value="YhaI-like"/>
    <property type="match status" value="1"/>
</dbReference>
<dbReference type="Proteomes" id="UP000199087">
    <property type="component" value="Unassembled WGS sequence"/>
</dbReference>
<dbReference type="SUPFAM" id="SSF109915">
    <property type="entry name" value="Hypothetical protein YhaI"/>
    <property type="match status" value="1"/>
</dbReference>
<dbReference type="Pfam" id="PF08963">
    <property type="entry name" value="DUF1878"/>
    <property type="match status" value="1"/>
</dbReference>
<dbReference type="InterPro" id="IPR015058">
    <property type="entry name" value="DUF1878"/>
</dbReference>
<dbReference type="AlphaFoldDB" id="A0A0U1P0A5"/>
<accession>A0A0U1P0A5</accession>
<dbReference type="EMBL" id="CVRB01000003">
    <property type="protein sequence ID" value="CRK83542.1"/>
    <property type="molecule type" value="Genomic_DNA"/>
</dbReference>
<dbReference type="OrthoDB" id="2353223at2"/>
<gene>
    <name evidence="1" type="ORF">BN000_03513</name>
</gene>
<name>A0A0U1P0A5_9BACI</name>
<proteinExistence type="predicted"/>